<sequence length="241" mass="26163">MSKGFQFKQFSIEDNGCGMPVSTDGVLLGAWAHVAEDDAVLDIGTGTGLLSLMLAQRALSATIMAVDIDQHATETAALNASASPWADRITVVQQDVTHWDIPTQFDTIICNPPYFNSGEQANDARRATARHTDTLSHTMLLKVINARLLPTGQAHLILPSVEADKLIAAAETHHLVCQRITEVKATANKPVTRKLITLAPKTALSSSISSKKISVQHLVIQDKGAYTQDFISLTKDFYLKM</sequence>
<protein>
    <recommendedName>
        <fullName evidence="6">tRNA1(Val) (adenine(37)-N6)-methyltransferase</fullName>
        <ecNumber evidence="6">2.1.1.223</ecNumber>
    </recommendedName>
    <alternativeName>
        <fullName evidence="6">tRNA m6A37 methyltransferase</fullName>
    </alternativeName>
</protein>
<evidence type="ECO:0000256" key="2">
    <source>
        <dbReference type="ARBA" id="ARBA00022603"/>
    </source>
</evidence>
<dbReference type="InterPro" id="IPR007848">
    <property type="entry name" value="Small_mtfrase_dom"/>
</dbReference>
<keyword evidence="3 6" id="KW-0808">Transferase</keyword>
<dbReference type="RefSeq" id="WP_017017246.1">
    <property type="nucleotide sequence ID" value="NZ_FOWR01000011.1"/>
</dbReference>
<dbReference type="Gene3D" id="3.40.50.150">
    <property type="entry name" value="Vaccinia Virus protein VP39"/>
    <property type="match status" value="1"/>
</dbReference>
<dbReference type="GeneID" id="35871664"/>
<dbReference type="SMART" id="SM00650">
    <property type="entry name" value="rADc"/>
    <property type="match status" value="1"/>
</dbReference>
<dbReference type="PROSITE" id="PS00092">
    <property type="entry name" value="N6_MTASE"/>
    <property type="match status" value="1"/>
</dbReference>
<dbReference type="InterPro" id="IPR050210">
    <property type="entry name" value="tRNA_Adenine-N(6)_MTase"/>
</dbReference>
<dbReference type="InterPro" id="IPR029063">
    <property type="entry name" value="SAM-dependent_MTases_sf"/>
</dbReference>
<reference evidence="8 9" key="1">
    <citation type="submission" date="2016-10" db="EMBL/GenBank/DDBJ databases">
        <authorList>
            <person name="de Groot N.N."/>
        </authorList>
    </citation>
    <scope>NUCLEOTIDE SEQUENCE [LARGE SCALE GENOMIC DNA]</scope>
    <source>
        <strain evidence="8 9">DSM 15893</strain>
    </source>
</reference>
<name>A0A1I5P136_9GAMM</name>
<accession>A0A1I5P136</accession>
<dbReference type="OrthoDB" id="5383291at2"/>
<dbReference type="PANTHER" id="PTHR47739">
    <property type="entry name" value="TRNA1(VAL) (ADENINE(37)-N6)-METHYLTRANSFERASE"/>
    <property type="match status" value="1"/>
</dbReference>
<keyword evidence="4 6" id="KW-0949">S-adenosyl-L-methionine</keyword>
<keyword evidence="1 6" id="KW-0963">Cytoplasm</keyword>
<dbReference type="InterPro" id="IPR022882">
    <property type="entry name" value="tRNA_adenine-N6_MeTrfase"/>
</dbReference>
<comment type="similarity">
    <text evidence="6">Belongs to the methyltransferase superfamily. tRNA (adenine-N(6)-)-methyltransferase family.</text>
</comment>
<evidence type="ECO:0000256" key="6">
    <source>
        <dbReference type="HAMAP-Rule" id="MF_01872"/>
    </source>
</evidence>
<comment type="catalytic activity">
    <reaction evidence="6">
        <text>adenosine(37) in tRNA1(Val) + S-adenosyl-L-methionine = N(6)-methyladenosine(37) in tRNA1(Val) + S-adenosyl-L-homocysteine + H(+)</text>
        <dbReference type="Rhea" id="RHEA:43160"/>
        <dbReference type="Rhea" id="RHEA-COMP:10369"/>
        <dbReference type="Rhea" id="RHEA-COMP:10370"/>
        <dbReference type="ChEBI" id="CHEBI:15378"/>
        <dbReference type="ChEBI" id="CHEBI:57856"/>
        <dbReference type="ChEBI" id="CHEBI:59789"/>
        <dbReference type="ChEBI" id="CHEBI:74411"/>
        <dbReference type="ChEBI" id="CHEBI:74449"/>
        <dbReference type="EC" id="2.1.1.223"/>
    </reaction>
</comment>
<evidence type="ECO:0000259" key="7">
    <source>
        <dbReference type="SMART" id="SM00650"/>
    </source>
</evidence>
<dbReference type="InterPro" id="IPR002052">
    <property type="entry name" value="DNA_methylase_N6_adenine_CS"/>
</dbReference>
<proteinExistence type="inferred from homology"/>
<dbReference type="GO" id="GO:0016430">
    <property type="term" value="F:tRNA (adenine-N6)-methyltransferase activity"/>
    <property type="evidence" value="ECO:0007669"/>
    <property type="project" value="UniProtKB-UniRule"/>
</dbReference>
<dbReference type="PANTHER" id="PTHR47739:SF1">
    <property type="entry name" value="TRNA1(VAL) (ADENINE(37)-N6)-METHYLTRANSFERASE"/>
    <property type="match status" value="1"/>
</dbReference>
<dbReference type="GO" id="GO:0000179">
    <property type="term" value="F:rRNA (adenine-N6,N6-)-dimethyltransferase activity"/>
    <property type="evidence" value="ECO:0007669"/>
    <property type="project" value="InterPro"/>
</dbReference>
<dbReference type="GO" id="GO:0008033">
    <property type="term" value="P:tRNA processing"/>
    <property type="evidence" value="ECO:0007669"/>
    <property type="project" value="UniProtKB-UniRule"/>
</dbReference>
<gene>
    <name evidence="8" type="ORF">SAMN03084138_01776</name>
</gene>
<dbReference type="AlphaFoldDB" id="A0A1I5P136"/>
<dbReference type="EMBL" id="FOWR01000011">
    <property type="protein sequence ID" value="SFP27570.1"/>
    <property type="molecule type" value="Genomic_DNA"/>
</dbReference>
<comment type="function">
    <text evidence="6">Specifically methylates the adenine in position 37 of tRNA(1)(Val) (anticodon cmo5UAC).</text>
</comment>
<comment type="subcellular location">
    <subcellularLocation>
        <location evidence="6">Cytoplasm</location>
    </subcellularLocation>
</comment>
<dbReference type="EC" id="2.1.1.223" evidence="6"/>
<evidence type="ECO:0000256" key="3">
    <source>
        <dbReference type="ARBA" id="ARBA00022679"/>
    </source>
</evidence>
<evidence type="ECO:0000256" key="4">
    <source>
        <dbReference type="ARBA" id="ARBA00022691"/>
    </source>
</evidence>
<dbReference type="CDD" id="cd02440">
    <property type="entry name" value="AdoMet_MTases"/>
    <property type="match status" value="1"/>
</dbReference>
<evidence type="ECO:0000256" key="1">
    <source>
        <dbReference type="ARBA" id="ARBA00022490"/>
    </source>
</evidence>
<dbReference type="Proteomes" id="UP000182692">
    <property type="component" value="Unassembled WGS sequence"/>
</dbReference>
<dbReference type="HAMAP" id="MF_01872">
    <property type="entry name" value="tRNA_methyltr_YfiC"/>
    <property type="match status" value="1"/>
</dbReference>
<dbReference type="GO" id="GO:0003676">
    <property type="term" value="F:nucleic acid binding"/>
    <property type="evidence" value="ECO:0007669"/>
    <property type="project" value="InterPro"/>
</dbReference>
<dbReference type="InterPro" id="IPR020598">
    <property type="entry name" value="rRNA_Ade_methylase_Trfase_N"/>
</dbReference>
<dbReference type="Pfam" id="PF05175">
    <property type="entry name" value="MTS"/>
    <property type="match status" value="1"/>
</dbReference>
<dbReference type="GO" id="GO:0005737">
    <property type="term" value="C:cytoplasm"/>
    <property type="evidence" value="ECO:0007669"/>
    <property type="project" value="UniProtKB-SubCell"/>
</dbReference>
<evidence type="ECO:0000313" key="9">
    <source>
        <dbReference type="Proteomes" id="UP000182692"/>
    </source>
</evidence>
<keyword evidence="2 6" id="KW-0489">Methyltransferase</keyword>
<evidence type="ECO:0000256" key="5">
    <source>
        <dbReference type="ARBA" id="ARBA00022694"/>
    </source>
</evidence>
<evidence type="ECO:0000313" key="8">
    <source>
        <dbReference type="EMBL" id="SFP27570.1"/>
    </source>
</evidence>
<keyword evidence="5 6" id="KW-0819">tRNA processing</keyword>
<dbReference type="SUPFAM" id="SSF53335">
    <property type="entry name" value="S-adenosyl-L-methionine-dependent methyltransferases"/>
    <property type="match status" value="1"/>
</dbReference>
<organism evidence="8 9">
    <name type="scientific">Enterovibrio norvegicus DSM 15893</name>
    <dbReference type="NCBI Taxonomy" id="1121869"/>
    <lineage>
        <taxon>Bacteria</taxon>
        <taxon>Pseudomonadati</taxon>
        <taxon>Pseudomonadota</taxon>
        <taxon>Gammaproteobacteria</taxon>
        <taxon>Vibrionales</taxon>
        <taxon>Vibrionaceae</taxon>
        <taxon>Enterovibrio</taxon>
    </lineage>
</organism>
<feature type="domain" description="Ribosomal RNA adenine methylase transferase N-terminal" evidence="7">
    <location>
        <begin position="27"/>
        <end position="202"/>
    </location>
</feature>
<dbReference type="STRING" id="1121869.SAMN03084138_01776"/>